<keyword evidence="3" id="KW-0067">ATP-binding</keyword>
<dbReference type="InterPro" id="IPR013126">
    <property type="entry name" value="Hsp_70_fam"/>
</dbReference>
<dbReference type="OrthoDB" id="9807934at2"/>
<proteinExistence type="inferred from homology"/>
<dbReference type="AlphaFoldDB" id="A0A420E834"/>
<gene>
    <name evidence="4" type="ORF">DBZ36_14345</name>
</gene>
<dbReference type="InterPro" id="IPR018181">
    <property type="entry name" value="Heat_shock_70_CS"/>
</dbReference>
<evidence type="ECO:0000313" key="5">
    <source>
        <dbReference type="Proteomes" id="UP000286482"/>
    </source>
</evidence>
<dbReference type="Pfam" id="PF00012">
    <property type="entry name" value="HSP70"/>
    <property type="match status" value="2"/>
</dbReference>
<accession>A0A420E834</accession>
<reference evidence="4 5" key="1">
    <citation type="submission" date="2018-09" db="EMBL/GenBank/DDBJ databases">
        <authorList>
            <person name="Wang Z."/>
        </authorList>
    </citation>
    <scope>NUCLEOTIDE SEQUENCE [LARGE SCALE GENOMIC DNA]</scope>
    <source>
        <strain evidence="4 5">ALS 81</strain>
    </source>
</reference>
<dbReference type="NCBIfam" id="NF008673">
    <property type="entry name" value="PRK11678.1"/>
    <property type="match status" value="1"/>
</dbReference>
<protein>
    <submittedName>
        <fullName evidence="4">Molecular chaperone</fullName>
    </submittedName>
</protein>
<dbReference type="PANTHER" id="PTHR19375">
    <property type="entry name" value="HEAT SHOCK PROTEIN 70KDA"/>
    <property type="match status" value="1"/>
</dbReference>
<evidence type="ECO:0000256" key="1">
    <source>
        <dbReference type="ARBA" id="ARBA00007381"/>
    </source>
</evidence>
<keyword evidence="2" id="KW-0547">Nucleotide-binding</keyword>
<dbReference type="RefSeq" id="WP_120355651.1">
    <property type="nucleotide sequence ID" value="NZ_RAQO01000008.1"/>
</dbReference>
<organism evidence="4 5">
    <name type="scientific">Alginatibacterium sediminis</name>
    <dbReference type="NCBI Taxonomy" id="2164068"/>
    <lineage>
        <taxon>Bacteria</taxon>
        <taxon>Pseudomonadati</taxon>
        <taxon>Pseudomonadota</taxon>
        <taxon>Gammaproteobacteria</taxon>
        <taxon>Alteromonadales</taxon>
        <taxon>Alteromonadaceae</taxon>
        <taxon>Alginatibacterium</taxon>
    </lineage>
</organism>
<keyword evidence="5" id="KW-1185">Reference proteome</keyword>
<comment type="similarity">
    <text evidence="1">Belongs to the heat shock protein 70 family.</text>
</comment>
<dbReference type="Gene3D" id="3.90.640.10">
    <property type="entry name" value="Actin, Chain A, domain 4"/>
    <property type="match status" value="1"/>
</dbReference>
<dbReference type="Gene3D" id="3.30.420.40">
    <property type="match status" value="2"/>
</dbReference>
<sequence length="455" mass="50306">MTAMIAGLDFGTSNCALGHMQAGKASIITLPEHGQYMPSTVFAPQSQMISAWLFRNLESQGRQHHYQNARQSQLSASLRAYNELKLDGYPENLEFGQQALKEYLIDPSDCYYVRSPKSFLGATGLSVAQQQQFEDIAAAMILHLIQQVEQHGLKRLQKIVIGRPVNFQGLDSEQSNRQALDILRNAAKFVGIEQVEFLYEPMAAGLAYQEQLSQESKVMVIDIGGGTSDVSMLLMGPGYLNKFEHQDLVCGYSGERIGGNDFDIALNQFALMPHLGSNLTQSNGLPVPKQPFTDAASINSFPAQARFYESDTKRQLIELCKDDNLNAIEGLIALQEQRLSYRLSASAEQAKIELSKQASSSVDLSYLRPNLNIDVEQLQWQQCATKLLSQIAKLADDVITQAGGLPDEIFLTGGSASSPLVKEFLSQRYNCRFSAGDNFGSVTHGLTLWADRIYQ</sequence>
<dbReference type="GO" id="GO:0140662">
    <property type="term" value="F:ATP-dependent protein folding chaperone"/>
    <property type="evidence" value="ECO:0007669"/>
    <property type="project" value="InterPro"/>
</dbReference>
<dbReference type="InterPro" id="IPR043129">
    <property type="entry name" value="ATPase_NBD"/>
</dbReference>
<name>A0A420E834_9ALTE</name>
<dbReference type="PROSITE" id="PS00329">
    <property type="entry name" value="HSP70_2"/>
    <property type="match status" value="1"/>
</dbReference>
<dbReference type="SUPFAM" id="SSF53067">
    <property type="entry name" value="Actin-like ATPase domain"/>
    <property type="match status" value="2"/>
</dbReference>
<comment type="caution">
    <text evidence="4">The sequence shown here is derived from an EMBL/GenBank/DDBJ whole genome shotgun (WGS) entry which is preliminary data.</text>
</comment>
<dbReference type="EMBL" id="RAQO01000008">
    <property type="protein sequence ID" value="RKF15565.1"/>
    <property type="molecule type" value="Genomic_DNA"/>
</dbReference>
<evidence type="ECO:0000313" key="4">
    <source>
        <dbReference type="EMBL" id="RKF15565.1"/>
    </source>
</evidence>
<dbReference type="Proteomes" id="UP000286482">
    <property type="component" value="Unassembled WGS sequence"/>
</dbReference>
<dbReference type="GO" id="GO:0005524">
    <property type="term" value="F:ATP binding"/>
    <property type="evidence" value="ECO:0007669"/>
    <property type="project" value="UniProtKB-KW"/>
</dbReference>
<evidence type="ECO:0000256" key="3">
    <source>
        <dbReference type="ARBA" id="ARBA00022840"/>
    </source>
</evidence>
<evidence type="ECO:0000256" key="2">
    <source>
        <dbReference type="ARBA" id="ARBA00022741"/>
    </source>
</evidence>